<proteinExistence type="predicted"/>
<sequence length="102" mass="11270">MEVRNAVVHRGGIADLRLVDKVPGLGFKEGEAIHISKIEFAIVSTASIWYILELRRRANAIFPGAKNPHEAGFSEKIPEDLKGYIAARGNSSRKMEDDVVPQ</sequence>
<dbReference type="AlphaFoldDB" id="A0A160N1B7"/>
<evidence type="ECO:0000313" key="2">
    <source>
        <dbReference type="Proteomes" id="UP000077255"/>
    </source>
</evidence>
<protein>
    <submittedName>
        <fullName evidence="1">Uncharacterized protein</fullName>
    </submittedName>
</protein>
<accession>A0A160N1B7</accession>
<evidence type="ECO:0000313" key="1">
    <source>
        <dbReference type="EMBL" id="AND69227.1"/>
    </source>
</evidence>
<dbReference type="PATRIC" id="fig|445710.3.peg.1768"/>
<keyword evidence="2" id="KW-1185">Reference proteome</keyword>
<dbReference type="EMBL" id="CP014841">
    <property type="protein sequence ID" value="AND69227.1"/>
    <property type="molecule type" value="Genomic_DNA"/>
</dbReference>
<dbReference type="Proteomes" id="UP000077255">
    <property type="component" value="Chromosome"/>
</dbReference>
<organism evidence="1 2">
    <name type="scientific">Dyella thiooxydans</name>
    <dbReference type="NCBI Taxonomy" id="445710"/>
    <lineage>
        <taxon>Bacteria</taxon>
        <taxon>Pseudomonadati</taxon>
        <taxon>Pseudomonadota</taxon>
        <taxon>Gammaproteobacteria</taxon>
        <taxon>Lysobacterales</taxon>
        <taxon>Rhodanobacteraceae</taxon>
        <taxon>Dyella</taxon>
    </lineage>
</organism>
<name>A0A160N1B7_9GAMM</name>
<dbReference type="KEGG" id="dtx:ATSB10_17730"/>
<gene>
    <name evidence="1" type="ORF">ATSB10_17730</name>
</gene>
<reference evidence="1 2" key="1">
    <citation type="submission" date="2016-02" db="EMBL/GenBank/DDBJ databases">
        <title>Complete genome sequencing and analysis of ATSB10, Dyella thiooxydans isolated from rhizosphere soil of sunflower (Helianthus annuus L.).</title>
        <authorList>
            <person name="Lee Y."/>
            <person name="Hwangbo K."/>
            <person name="Chung H."/>
            <person name="Yoo J."/>
            <person name="Kim K.Y."/>
            <person name="Sa T.M."/>
            <person name="Um Y."/>
            <person name="Madhaiyan M."/>
        </authorList>
    </citation>
    <scope>NUCLEOTIDE SEQUENCE [LARGE SCALE GENOMIC DNA]</scope>
    <source>
        <strain evidence="1 2">ATSB10</strain>
    </source>
</reference>